<name>A0ABW3FA45_9HYPH</name>
<dbReference type="Pfam" id="PF04290">
    <property type="entry name" value="DctQ"/>
    <property type="match status" value="1"/>
</dbReference>
<feature type="domain" description="Tripartite ATP-independent periplasmic transporters DctQ component" evidence="10">
    <location>
        <begin position="22"/>
        <end position="142"/>
    </location>
</feature>
<keyword evidence="7 9" id="KW-0472">Membrane</keyword>
<dbReference type="PANTHER" id="PTHR35011:SF4">
    <property type="entry name" value="SLL1102 PROTEIN"/>
    <property type="match status" value="1"/>
</dbReference>
<dbReference type="EMBL" id="JBHTJV010000002">
    <property type="protein sequence ID" value="MFD0915331.1"/>
    <property type="molecule type" value="Genomic_DNA"/>
</dbReference>
<comment type="subcellular location">
    <subcellularLocation>
        <location evidence="1 9">Cell inner membrane</location>
        <topology evidence="1 9">Multi-pass membrane protein</topology>
    </subcellularLocation>
</comment>
<feature type="transmembrane region" description="Helical" evidence="9">
    <location>
        <begin position="128"/>
        <end position="149"/>
    </location>
</feature>
<organism evidence="11 12">
    <name type="scientific">Pseudahrensia aquimaris</name>
    <dbReference type="NCBI Taxonomy" id="744461"/>
    <lineage>
        <taxon>Bacteria</taxon>
        <taxon>Pseudomonadati</taxon>
        <taxon>Pseudomonadota</taxon>
        <taxon>Alphaproteobacteria</taxon>
        <taxon>Hyphomicrobiales</taxon>
        <taxon>Ahrensiaceae</taxon>
        <taxon>Pseudahrensia</taxon>
    </lineage>
</organism>
<feature type="transmembrane region" description="Helical" evidence="9">
    <location>
        <begin position="83"/>
        <end position="108"/>
    </location>
</feature>
<evidence type="ECO:0000256" key="3">
    <source>
        <dbReference type="ARBA" id="ARBA00022475"/>
    </source>
</evidence>
<reference evidence="12" key="1">
    <citation type="journal article" date="2019" name="Int. J. Syst. Evol. Microbiol.">
        <title>The Global Catalogue of Microorganisms (GCM) 10K type strain sequencing project: providing services to taxonomists for standard genome sequencing and annotation.</title>
        <authorList>
            <consortium name="The Broad Institute Genomics Platform"/>
            <consortium name="The Broad Institute Genome Sequencing Center for Infectious Disease"/>
            <person name="Wu L."/>
            <person name="Ma J."/>
        </authorList>
    </citation>
    <scope>NUCLEOTIDE SEQUENCE [LARGE SCALE GENOMIC DNA]</scope>
    <source>
        <strain evidence="12">CCUG 60023</strain>
    </source>
</reference>
<sequence length="155" mass="16407">MIENLNRIASRIAMVALMLVVGFQFTAVLARHSFGASLSWLEEGAVFAHGAVFMLAAGWTLAKGRHVAIDVLSDRFGPSGKERAAQIGTVLFLVPLTVGILALSLPYVSASWRTLEGSAAVSGLPGVFLLKSLLVIFALLLLLGGWSATRRSTKG</sequence>
<comment type="function">
    <text evidence="9">Part of the tripartite ATP-independent periplasmic (TRAP) transport system.</text>
</comment>
<proteinExistence type="inferred from homology"/>
<evidence type="ECO:0000259" key="10">
    <source>
        <dbReference type="Pfam" id="PF04290"/>
    </source>
</evidence>
<evidence type="ECO:0000256" key="5">
    <source>
        <dbReference type="ARBA" id="ARBA00022692"/>
    </source>
</evidence>
<keyword evidence="3" id="KW-1003">Cell membrane</keyword>
<evidence type="ECO:0000256" key="2">
    <source>
        <dbReference type="ARBA" id="ARBA00022448"/>
    </source>
</evidence>
<dbReference type="PANTHER" id="PTHR35011">
    <property type="entry name" value="2,3-DIKETO-L-GULONATE TRAP TRANSPORTER SMALL PERMEASE PROTEIN YIAM"/>
    <property type="match status" value="1"/>
</dbReference>
<feature type="transmembrane region" description="Helical" evidence="9">
    <location>
        <begin position="44"/>
        <end position="62"/>
    </location>
</feature>
<comment type="subunit">
    <text evidence="9">The complex comprises the extracytoplasmic solute receptor protein and the two transmembrane proteins.</text>
</comment>
<comment type="similarity">
    <text evidence="8 9">Belongs to the TRAP transporter small permease family.</text>
</comment>
<keyword evidence="12" id="KW-1185">Reference proteome</keyword>
<dbReference type="InterPro" id="IPR055348">
    <property type="entry name" value="DctQ"/>
</dbReference>
<evidence type="ECO:0000256" key="4">
    <source>
        <dbReference type="ARBA" id="ARBA00022519"/>
    </source>
</evidence>
<keyword evidence="4 9" id="KW-0997">Cell inner membrane</keyword>
<dbReference type="InterPro" id="IPR007387">
    <property type="entry name" value="TRAP_DctQ"/>
</dbReference>
<comment type="caution">
    <text evidence="11">The sequence shown here is derived from an EMBL/GenBank/DDBJ whole genome shotgun (WGS) entry which is preliminary data.</text>
</comment>
<feature type="transmembrane region" description="Helical" evidence="9">
    <location>
        <begin position="12"/>
        <end position="32"/>
    </location>
</feature>
<gene>
    <name evidence="11" type="ORF">ACFQ14_02815</name>
</gene>
<keyword evidence="5 9" id="KW-0812">Transmembrane</keyword>
<evidence type="ECO:0000313" key="11">
    <source>
        <dbReference type="EMBL" id="MFD0915331.1"/>
    </source>
</evidence>
<protein>
    <recommendedName>
        <fullName evidence="9">TRAP transporter small permease protein</fullName>
    </recommendedName>
</protein>
<evidence type="ECO:0000256" key="6">
    <source>
        <dbReference type="ARBA" id="ARBA00022989"/>
    </source>
</evidence>
<evidence type="ECO:0000256" key="9">
    <source>
        <dbReference type="RuleBase" id="RU369079"/>
    </source>
</evidence>
<accession>A0ABW3FA45</accession>
<evidence type="ECO:0000313" key="12">
    <source>
        <dbReference type="Proteomes" id="UP001597101"/>
    </source>
</evidence>
<keyword evidence="6 9" id="KW-1133">Transmembrane helix</keyword>
<evidence type="ECO:0000256" key="7">
    <source>
        <dbReference type="ARBA" id="ARBA00023136"/>
    </source>
</evidence>
<evidence type="ECO:0000256" key="1">
    <source>
        <dbReference type="ARBA" id="ARBA00004429"/>
    </source>
</evidence>
<dbReference type="Proteomes" id="UP001597101">
    <property type="component" value="Unassembled WGS sequence"/>
</dbReference>
<dbReference type="RefSeq" id="WP_377211178.1">
    <property type="nucleotide sequence ID" value="NZ_JBHTJV010000002.1"/>
</dbReference>
<keyword evidence="2 9" id="KW-0813">Transport</keyword>
<evidence type="ECO:0000256" key="8">
    <source>
        <dbReference type="ARBA" id="ARBA00038436"/>
    </source>
</evidence>